<name>A0A1D2A1V9_AUXPR</name>
<proteinExistence type="predicted"/>
<dbReference type="AlphaFoldDB" id="A0A1D2A1V9"/>
<gene>
    <name evidence="1" type="ORF">g.4802</name>
</gene>
<reference evidence="1" key="1">
    <citation type="submission" date="2015-08" db="EMBL/GenBank/DDBJ databases">
        <authorList>
            <person name="Babu N.S."/>
            <person name="Beckwith C.J."/>
            <person name="Beseler K.G."/>
            <person name="Brison A."/>
            <person name="Carone J.V."/>
            <person name="Caskin T.P."/>
            <person name="Diamond M."/>
            <person name="Durham M.E."/>
            <person name="Foxe J.M."/>
            <person name="Go M."/>
            <person name="Henderson B.A."/>
            <person name="Jones I.B."/>
            <person name="McGettigan J.A."/>
            <person name="Micheletti S.J."/>
            <person name="Nasrallah M.E."/>
            <person name="Ortiz D."/>
            <person name="Piller C.R."/>
            <person name="Privatt S.R."/>
            <person name="Schneider S.L."/>
            <person name="Sharp S."/>
            <person name="Smith T.C."/>
            <person name="Stanton J.D."/>
            <person name="Ullery H.E."/>
            <person name="Wilson R.J."/>
            <person name="Serrano M.G."/>
            <person name="Buck G."/>
            <person name="Lee V."/>
            <person name="Wang Y."/>
            <person name="Carvalho R."/>
            <person name="Voegtly L."/>
            <person name="Shi R."/>
            <person name="Duckworth R."/>
            <person name="Johnson A."/>
            <person name="Loviza R."/>
            <person name="Walstead R."/>
            <person name="Shah Z."/>
            <person name="Kiflezghi M."/>
            <person name="Wade K."/>
            <person name="Ball S.L."/>
            <person name="Bradley K.W."/>
            <person name="Asai D.J."/>
            <person name="Bowman C.A."/>
            <person name="Russell D.A."/>
            <person name="Pope W.H."/>
            <person name="Jacobs-Sera D."/>
            <person name="Hendrix R.W."/>
            <person name="Hatfull G.F."/>
        </authorList>
    </citation>
    <scope>NUCLEOTIDE SEQUENCE</scope>
</reference>
<dbReference type="EMBL" id="GDKF01005432">
    <property type="protein sequence ID" value="JAT73190.1"/>
    <property type="molecule type" value="Transcribed_RNA"/>
</dbReference>
<sequence>MSEHGRVALRLYREFLSLNKRLPAQQAQANIAQARSKFREAAAMTDGGDQAEALKELVAKISFLRIMAPRLPQDRSITAAKFIFRDGEVVEGEAETPGLRVASSQCSMPEFRQKHAELLKRQYFGQEPPPYDPSTF</sequence>
<organism evidence="1">
    <name type="scientific">Auxenochlorella protothecoides</name>
    <name type="common">Green microalga</name>
    <name type="synonym">Chlorella protothecoides</name>
    <dbReference type="NCBI Taxonomy" id="3075"/>
    <lineage>
        <taxon>Eukaryota</taxon>
        <taxon>Viridiplantae</taxon>
        <taxon>Chlorophyta</taxon>
        <taxon>core chlorophytes</taxon>
        <taxon>Trebouxiophyceae</taxon>
        <taxon>Chlorellales</taxon>
        <taxon>Chlorellaceae</taxon>
        <taxon>Auxenochlorella</taxon>
    </lineage>
</organism>
<evidence type="ECO:0000313" key="1">
    <source>
        <dbReference type="EMBL" id="JAT73190.1"/>
    </source>
</evidence>
<accession>A0A1D2A1V9</accession>
<protein>
    <submittedName>
        <fullName evidence="1">Uncharacterized protein</fullName>
    </submittedName>
</protein>